<dbReference type="GO" id="GO:0005849">
    <property type="term" value="C:mRNA cleavage factor complex"/>
    <property type="evidence" value="ECO:0007669"/>
    <property type="project" value="TreeGrafter"/>
</dbReference>
<protein>
    <recommendedName>
        <fullName evidence="2">CID domain-containing protein</fullName>
    </recommendedName>
</protein>
<dbReference type="Pfam" id="PF04818">
    <property type="entry name" value="CID"/>
    <property type="match status" value="1"/>
</dbReference>
<feature type="region of interest" description="Disordered" evidence="1">
    <location>
        <begin position="399"/>
        <end position="422"/>
    </location>
</feature>
<dbReference type="PANTHER" id="PTHR15921">
    <property type="entry name" value="PRE-MRNA CLEAVAGE COMPLEX II"/>
    <property type="match status" value="1"/>
</dbReference>
<proteinExistence type="predicted"/>
<evidence type="ECO:0000256" key="1">
    <source>
        <dbReference type="SAM" id="MobiDB-lite"/>
    </source>
</evidence>
<dbReference type="GO" id="GO:0000993">
    <property type="term" value="F:RNA polymerase II complex binding"/>
    <property type="evidence" value="ECO:0007669"/>
    <property type="project" value="InterPro"/>
</dbReference>
<dbReference type="GO" id="GO:0031124">
    <property type="term" value="P:mRNA 3'-end processing"/>
    <property type="evidence" value="ECO:0007669"/>
    <property type="project" value="InterPro"/>
</dbReference>
<evidence type="ECO:0000313" key="3">
    <source>
        <dbReference type="EMBL" id="GIM01915.1"/>
    </source>
</evidence>
<dbReference type="EMBL" id="BNCQ01000010">
    <property type="protein sequence ID" value="GIM01915.1"/>
    <property type="molecule type" value="Genomic_DNA"/>
</dbReference>
<name>A0A8J4LM06_9CHLO</name>
<comment type="caution">
    <text evidence="3">The sequence shown here is derived from an EMBL/GenBank/DDBJ whole genome shotgun (WGS) entry which is preliminary data.</text>
</comment>
<dbReference type="SUPFAM" id="SSF48464">
    <property type="entry name" value="ENTH/VHS domain"/>
    <property type="match status" value="1"/>
</dbReference>
<gene>
    <name evidence="3" type="ORF">Vretimale_6632</name>
</gene>
<dbReference type="PANTHER" id="PTHR15921:SF3">
    <property type="entry name" value="PRE-MRNA CLEAVAGE COMPLEX 2 PROTEIN PCF11"/>
    <property type="match status" value="1"/>
</dbReference>
<dbReference type="InterPro" id="IPR045154">
    <property type="entry name" value="PCF11-like"/>
</dbReference>
<dbReference type="Proteomes" id="UP000722791">
    <property type="component" value="Unassembled WGS sequence"/>
</dbReference>
<evidence type="ECO:0000259" key="2">
    <source>
        <dbReference type="PROSITE" id="PS51391"/>
    </source>
</evidence>
<feature type="compositionally biased region" description="Polar residues" evidence="1">
    <location>
        <begin position="412"/>
        <end position="422"/>
    </location>
</feature>
<dbReference type="GO" id="GO:0005737">
    <property type="term" value="C:cytoplasm"/>
    <property type="evidence" value="ECO:0007669"/>
    <property type="project" value="TreeGrafter"/>
</dbReference>
<dbReference type="GO" id="GO:0006369">
    <property type="term" value="P:termination of RNA polymerase II transcription"/>
    <property type="evidence" value="ECO:0007669"/>
    <property type="project" value="InterPro"/>
</dbReference>
<evidence type="ECO:0000313" key="4">
    <source>
        <dbReference type="Proteomes" id="UP000722791"/>
    </source>
</evidence>
<dbReference type="InterPro" id="IPR006569">
    <property type="entry name" value="CID_dom"/>
</dbReference>
<accession>A0A8J4LM06</accession>
<dbReference type="SMART" id="SM00582">
    <property type="entry name" value="RPR"/>
    <property type="match status" value="1"/>
</dbReference>
<feature type="domain" description="CID" evidence="2">
    <location>
        <begin position="2"/>
        <end position="134"/>
    </location>
</feature>
<sequence>MALSAFGQTFLDELGDLKTPDRRSIVTLKDLAFENPCEAGNVVRAIRQHIKQCPAAQRLPALYLVDCMLKTEPCPPVYAEQLNHSLLEIFVYVWDNSDAATRPALTKLCKLWRTVARLDQSVVQACETYMVPAGQASTSGGVVTVSGSLPPPAYRGYPVTQQPQPGLSAPYGRPPAAIGNGPAFGPRVLGPPVHMPQIAVPPASFPVAHQARPVFQPAPPPAVLVSMPAFIQAQQPQQPQMSYAATAPQQPLPFTVRPMAPMQFAPATAHAPIPLQGSLVPPAFLGMHAATVPVGQQIVAPASPQLAPHSPQQHQQPSARPRSTEFPGPRALQVNCASIRVEAGRGIGCKGRVIDARGHTALGVLDVFDWGMMAMSRHGEQRYSPSLLRNVRRQTSVDDWRASHGKCPTPVDSPQKSTKVGQRQLSVQQINRNQLKTTGLQELDETAVQDLREASDRTRPGFLDASFLRNKRRAAQAAAGPSSRQWYPSVDLWLVGTTSATVDNTDSNAEVRRLQGTKA</sequence>
<dbReference type="PROSITE" id="PS51391">
    <property type="entry name" value="CID"/>
    <property type="match status" value="1"/>
</dbReference>
<dbReference type="AlphaFoldDB" id="A0A8J4LM06"/>
<dbReference type="Gene3D" id="1.25.40.90">
    <property type="match status" value="1"/>
</dbReference>
<dbReference type="InterPro" id="IPR008942">
    <property type="entry name" value="ENTH_VHS"/>
</dbReference>
<reference evidence="3" key="1">
    <citation type="journal article" date="2021" name="Proc. Natl. Acad. Sci. U.S.A.">
        <title>Three genomes in the algal genus Volvox reveal the fate of a haploid sex-determining region after a transition to homothallism.</title>
        <authorList>
            <person name="Yamamoto K."/>
            <person name="Hamaji T."/>
            <person name="Kawai-Toyooka H."/>
            <person name="Matsuzaki R."/>
            <person name="Takahashi F."/>
            <person name="Nishimura Y."/>
            <person name="Kawachi M."/>
            <person name="Noguchi H."/>
            <person name="Minakuchi Y."/>
            <person name="Umen J.G."/>
            <person name="Toyoda A."/>
            <person name="Nozaki H."/>
        </authorList>
    </citation>
    <scope>NUCLEOTIDE SEQUENCE</scope>
    <source>
        <strain evidence="3">NIES-3785</strain>
    </source>
</reference>
<dbReference type="GO" id="GO:0003729">
    <property type="term" value="F:mRNA binding"/>
    <property type="evidence" value="ECO:0007669"/>
    <property type="project" value="InterPro"/>
</dbReference>
<organism evidence="3 4">
    <name type="scientific">Volvox reticuliferus</name>
    <dbReference type="NCBI Taxonomy" id="1737510"/>
    <lineage>
        <taxon>Eukaryota</taxon>
        <taxon>Viridiplantae</taxon>
        <taxon>Chlorophyta</taxon>
        <taxon>core chlorophytes</taxon>
        <taxon>Chlorophyceae</taxon>
        <taxon>CS clade</taxon>
        <taxon>Chlamydomonadales</taxon>
        <taxon>Volvocaceae</taxon>
        <taxon>Volvox</taxon>
    </lineage>
</organism>
<feature type="compositionally biased region" description="Low complexity" evidence="1">
    <location>
        <begin position="304"/>
        <end position="321"/>
    </location>
</feature>
<feature type="region of interest" description="Disordered" evidence="1">
    <location>
        <begin position="304"/>
        <end position="329"/>
    </location>
</feature>